<dbReference type="HOGENOM" id="CLU_1695701_0_0_1"/>
<dbReference type="RefSeq" id="XP_009540544.1">
    <property type="nucleotide sequence ID" value="XM_009542249.1"/>
</dbReference>
<dbReference type="AlphaFoldDB" id="W4KL07"/>
<accession>W4KL07</accession>
<protein>
    <submittedName>
        <fullName evidence="2">Uncharacterized protein</fullName>
    </submittedName>
</protein>
<dbReference type="EMBL" id="KI925454">
    <property type="protein sequence ID" value="ETW86533.1"/>
    <property type="molecule type" value="Genomic_DNA"/>
</dbReference>
<dbReference type="InParanoid" id="W4KL07"/>
<sequence length="168" mass="19310">MLATGAGRASAAIGAQNGILVMITFCRALTAVYTDTIITNIKRPHKERHTTSGDIDPHRESVTAHTLEQDLGQEYPPGTRRINNQLRHNNRPIRHEGDFWVYEDNNRYAPPNYDNCSYRNGRYYFTLEDGTEKEDIWNETEAQWELAPQYREPAPVIPEDSEQEETTS</sequence>
<name>W4KL07_HETIT</name>
<feature type="compositionally biased region" description="Acidic residues" evidence="1">
    <location>
        <begin position="159"/>
        <end position="168"/>
    </location>
</feature>
<dbReference type="GeneID" id="20678881"/>
<feature type="region of interest" description="Disordered" evidence="1">
    <location>
        <begin position="148"/>
        <end position="168"/>
    </location>
</feature>
<evidence type="ECO:0000313" key="2">
    <source>
        <dbReference type="EMBL" id="ETW86533.1"/>
    </source>
</evidence>
<evidence type="ECO:0000256" key="1">
    <source>
        <dbReference type="SAM" id="MobiDB-lite"/>
    </source>
</evidence>
<keyword evidence="3" id="KW-1185">Reference proteome</keyword>
<proteinExistence type="predicted"/>
<organism evidence="2 3">
    <name type="scientific">Heterobasidion irregulare (strain TC 32-1)</name>
    <dbReference type="NCBI Taxonomy" id="747525"/>
    <lineage>
        <taxon>Eukaryota</taxon>
        <taxon>Fungi</taxon>
        <taxon>Dikarya</taxon>
        <taxon>Basidiomycota</taxon>
        <taxon>Agaricomycotina</taxon>
        <taxon>Agaricomycetes</taxon>
        <taxon>Russulales</taxon>
        <taxon>Bondarzewiaceae</taxon>
        <taxon>Heterobasidion</taxon>
        <taxon>Heterobasidion annosum species complex</taxon>
    </lineage>
</organism>
<dbReference type="Proteomes" id="UP000030671">
    <property type="component" value="Unassembled WGS sequence"/>
</dbReference>
<dbReference type="KEGG" id="hir:HETIRDRAFT_99013"/>
<reference evidence="2 3" key="1">
    <citation type="journal article" date="2012" name="New Phytol.">
        <title>Insight into trade-off between wood decay and parasitism from the genome of a fungal forest pathogen.</title>
        <authorList>
            <person name="Olson A."/>
            <person name="Aerts A."/>
            <person name="Asiegbu F."/>
            <person name="Belbahri L."/>
            <person name="Bouzid O."/>
            <person name="Broberg A."/>
            <person name="Canback B."/>
            <person name="Coutinho P.M."/>
            <person name="Cullen D."/>
            <person name="Dalman K."/>
            <person name="Deflorio G."/>
            <person name="van Diepen L.T."/>
            <person name="Dunand C."/>
            <person name="Duplessis S."/>
            <person name="Durling M."/>
            <person name="Gonthier P."/>
            <person name="Grimwood J."/>
            <person name="Fossdal C.G."/>
            <person name="Hansson D."/>
            <person name="Henrissat B."/>
            <person name="Hietala A."/>
            <person name="Himmelstrand K."/>
            <person name="Hoffmeister D."/>
            <person name="Hogberg N."/>
            <person name="James T.Y."/>
            <person name="Karlsson M."/>
            <person name="Kohler A."/>
            <person name="Kues U."/>
            <person name="Lee Y.H."/>
            <person name="Lin Y.C."/>
            <person name="Lind M."/>
            <person name="Lindquist E."/>
            <person name="Lombard V."/>
            <person name="Lucas S."/>
            <person name="Lunden K."/>
            <person name="Morin E."/>
            <person name="Murat C."/>
            <person name="Park J."/>
            <person name="Raffaello T."/>
            <person name="Rouze P."/>
            <person name="Salamov A."/>
            <person name="Schmutz J."/>
            <person name="Solheim H."/>
            <person name="Stahlberg J."/>
            <person name="Velez H."/>
            <person name="de Vries R.P."/>
            <person name="Wiebenga A."/>
            <person name="Woodward S."/>
            <person name="Yakovlev I."/>
            <person name="Garbelotto M."/>
            <person name="Martin F."/>
            <person name="Grigoriev I.V."/>
            <person name="Stenlid J."/>
        </authorList>
    </citation>
    <scope>NUCLEOTIDE SEQUENCE [LARGE SCALE GENOMIC DNA]</scope>
    <source>
        <strain evidence="2 3">TC 32-1</strain>
    </source>
</reference>
<evidence type="ECO:0000313" key="3">
    <source>
        <dbReference type="Proteomes" id="UP000030671"/>
    </source>
</evidence>
<gene>
    <name evidence="2" type="ORF">HETIRDRAFT_99013</name>
</gene>